<dbReference type="AlphaFoldDB" id="X1BJ64"/>
<sequence length="98" mass="11302">MSIDIRSLKERRRRIFSLIRKELDTLVKDKVSMVILFIIPICIITLIGIGEFSLMGGLVELYIIDYDDSDKSQEFIDTFKYNTTTEVSIKTIYATISS</sequence>
<keyword evidence="1" id="KW-0812">Transmembrane</keyword>
<gene>
    <name evidence="2" type="ORF">S01H4_29930</name>
</gene>
<evidence type="ECO:0000313" key="2">
    <source>
        <dbReference type="EMBL" id="GAG84133.1"/>
    </source>
</evidence>
<dbReference type="EMBL" id="BART01015414">
    <property type="protein sequence ID" value="GAG84133.1"/>
    <property type="molecule type" value="Genomic_DNA"/>
</dbReference>
<reference evidence="2" key="1">
    <citation type="journal article" date="2014" name="Front. Microbiol.">
        <title>High frequency of phylogenetically diverse reductive dehalogenase-homologous genes in deep subseafloor sedimentary metagenomes.</title>
        <authorList>
            <person name="Kawai M."/>
            <person name="Futagami T."/>
            <person name="Toyoda A."/>
            <person name="Takaki Y."/>
            <person name="Nishi S."/>
            <person name="Hori S."/>
            <person name="Arai W."/>
            <person name="Tsubouchi T."/>
            <person name="Morono Y."/>
            <person name="Uchiyama I."/>
            <person name="Ito T."/>
            <person name="Fujiyama A."/>
            <person name="Inagaki F."/>
            <person name="Takami H."/>
        </authorList>
    </citation>
    <scope>NUCLEOTIDE SEQUENCE</scope>
    <source>
        <strain evidence="2">Expedition CK06-06</strain>
    </source>
</reference>
<evidence type="ECO:0000256" key="1">
    <source>
        <dbReference type="SAM" id="Phobius"/>
    </source>
</evidence>
<keyword evidence="1" id="KW-0472">Membrane</keyword>
<feature type="transmembrane region" description="Helical" evidence="1">
    <location>
        <begin position="31"/>
        <end position="49"/>
    </location>
</feature>
<organism evidence="2">
    <name type="scientific">marine sediment metagenome</name>
    <dbReference type="NCBI Taxonomy" id="412755"/>
    <lineage>
        <taxon>unclassified sequences</taxon>
        <taxon>metagenomes</taxon>
        <taxon>ecological metagenomes</taxon>
    </lineage>
</organism>
<comment type="caution">
    <text evidence="2">The sequence shown here is derived from an EMBL/GenBank/DDBJ whole genome shotgun (WGS) entry which is preliminary data.</text>
</comment>
<proteinExistence type="predicted"/>
<feature type="non-terminal residue" evidence="2">
    <location>
        <position position="98"/>
    </location>
</feature>
<name>X1BJ64_9ZZZZ</name>
<protein>
    <submittedName>
        <fullName evidence="2">Uncharacterized protein</fullName>
    </submittedName>
</protein>
<keyword evidence="1" id="KW-1133">Transmembrane helix</keyword>
<accession>X1BJ64</accession>